<sequence>MSVCEDSQSECRAAKVPVVGRDCRTERGSSVIASGQKGKSIRLGVLRHTVQRSRAVCERARPARVRQATPRGLAVSSNARNGVAASSPHLAADNGVRVSAPARPEHCSVQLG</sequence>
<evidence type="ECO:0000256" key="1">
    <source>
        <dbReference type="SAM" id="MobiDB-lite"/>
    </source>
</evidence>
<reference evidence="2" key="1">
    <citation type="journal article" date="2022" name="bioRxiv">
        <title>Sequencing and chromosome-scale assembly of the giantPleurodeles waltlgenome.</title>
        <authorList>
            <person name="Brown T."/>
            <person name="Elewa A."/>
            <person name="Iarovenko S."/>
            <person name="Subramanian E."/>
            <person name="Araus A.J."/>
            <person name="Petzold A."/>
            <person name="Susuki M."/>
            <person name="Suzuki K.-i.T."/>
            <person name="Hayashi T."/>
            <person name="Toyoda A."/>
            <person name="Oliveira C."/>
            <person name="Osipova E."/>
            <person name="Leigh N.D."/>
            <person name="Simon A."/>
            <person name="Yun M.H."/>
        </authorList>
    </citation>
    <scope>NUCLEOTIDE SEQUENCE</scope>
    <source>
        <strain evidence="2">20211129_DDA</strain>
        <tissue evidence="2">Liver</tissue>
    </source>
</reference>
<gene>
    <name evidence="2" type="ORF">NDU88_000741</name>
</gene>
<dbReference type="Proteomes" id="UP001066276">
    <property type="component" value="Chromosome 8"/>
</dbReference>
<feature type="region of interest" description="Disordered" evidence="1">
    <location>
        <begin position="68"/>
        <end position="112"/>
    </location>
</feature>
<dbReference type="AlphaFoldDB" id="A0AAV7NBD3"/>
<protein>
    <submittedName>
        <fullName evidence="2">Uncharacterized protein</fullName>
    </submittedName>
</protein>
<evidence type="ECO:0000313" key="3">
    <source>
        <dbReference type="Proteomes" id="UP001066276"/>
    </source>
</evidence>
<accession>A0AAV7NBD3</accession>
<proteinExistence type="predicted"/>
<name>A0AAV7NBD3_PLEWA</name>
<dbReference type="EMBL" id="JANPWB010000012">
    <property type="protein sequence ID" value="KAJ1112477.1"/>
    <property type="molecule type" value="Genomic_DNA"/>
</dbReference>
<keyword evidence="3" id="KW-1185">Reference proteome</keyword>
<comment type="caution">
    <text evidence="2">The sequence shown here is derived from an EMBL/GenBank/DDBJ whole genome shotgun (WGS) entry which is preliminary data.</text>
</comment>
<organism evidence="2 3">
    <name type="scientific">Pleurodeles waltl</name>
    <name type="common">Iberian ribbed newt</name>
    <dbReference type="NCBI Taxonomy" id="8319"/>
    <lineage>
        <taxon>Eukaryota</taxon>
        <taxon>Metazoa</taxon>
        <taxon>Chordata</taxon>
        <taxon>Craniata</taxon>
        <taxon>Vertebrata</taxon>
        <taxon>Euteleostomi</taxon>
        <taxon>Amphibia</taxon>
        <taxon>Batrachia</taxon>
        <taxon>Caudata</taxon>
        <taxon>Salamandroidea</taxon>
        <taxon>Salamandridae</taxon>
        <taxon>Pleurodelinae</taxon>
        <taxon>Pleurodeles</taxon>
    </lineage>
</organism>
<evidence type="ECO:0000313" key="2">
    <source>
        <dbReference type="EMBL" id="KAJ1112477.1"/>
    </source>
</evidence>